<keyword evidence="3" id="KW-1185">Reference proteome</keyword>
<accession>A0AAV7ESV3</accession>
<reference evidence="2 3" key="1">
    <citation type="submission" date="2021-07" db="EMBL/GenBank/DDBJ databases">
        <title>The Aristolochia fimbriata genome: insights into angiosperm evolution, floral development and chemical biosynthesis.</title>
        <authorList>
            <person name="Jiao Y."/>
        </authorList>
    </citation>
    <scope>NUCLEOTIDE SEQUENCE [LARGE SCALE GENOMIC DNA]</scope>
    <source>
        <strain evidence="2">IBCAS-2021</strain>
        <tissue evidence="2">Leaf</tissue>
    </source>
</reference>
<proteinExistence type="predicted"/>
<organism evidence="2 3">
    <name type="scientific">Aristolochia fimbriata</name>
    <name type="common">White veined hardy Dutchman's pipe vine</name>
    <dbReference type="NCBI Taxonomy" id="158543"/>
    <lineage>
        <taxon>Eukaryota</taxon>
        <taxon>Viridiplantae</taxon>
        <taxon>Streptophyta</taxon>
        <taxon>Embryophyta</taxon>
        <taxon>Tracheophyta</taxon>
        <taxon>Spermatophyta</taxon>
        <taxon>Magnoliopsida</taxon>
        <taxon>Magnoliidae</taxon>
        <taxon>Piperales</taxon>
        <taxon>Aristolochiaceae</taxon>
        <taxon>Aristolochia</taxon>
    </lineage>
</organism>
<name>A0AAV7ESV3_ARIFI</name>
<evidence type="ECO:0000313" key="3">
    <source>
        <dbReference type="Proteomes" id="UP000825729"/>
    </source>
</evidence>
<sequence>MSEAASAVGVESLETESVMEEAAVPQFDVTENRKRAAGGKETEREEPSGEEALVYTLRLVIAYIAYC</sequence>
<gene>
    <name evidence="2" type="ORF">H6P81_004832</name>
</gene>
<evidence type="ECO:0000256" key="1">
    <source>
        <dbReference type="SAM" id="MobiDB-lite"/>
    </source>
</evidence>
<dbReference type="AlphaFoldDB" id="A0AAV7ESV3"/>
<evidence type="ECO:0000313" key="2">
    <source>
        <dbReference type="EMBL" id="KAG9451928.1"/>
    </source>
</evidence>
<protein>
    <submittedName>
        <fullName evidence="2">Uncharacterized protein</fullName>
    </submittedName>
</protein>
<feature type="region of interest" description="Disordered" evidence="1">
    <location>
        <begin position="1"/>
        <end position="49"/>
    </location>
</feature>
<comment type="caution">
    <text evidence="2">The sequence shown here is derived from an EMBL/GenBank/DDBJ whole genome shotgun (WGS) entry which is preliminary data.</text>
</comment>
<dbReference type="Proteomes" id="UP000825729">
    <property type="component" value="Unassembled WGS sequence"/>
</dbReference>
<feature type="compositionally biased region" description="Basic and acidic residues" evidence="1">
    <location>
        <begin position="30"/>
        <end position="47"/>
    </location>
</feature>
<dbReference type="EMBL" id="JAINDJ010000003">
    <property type="protein sequence ID" value="KAG9451928.1"/>
    <property type="molecule type" value="Genomic_DNA"/>
</dbReference>